<dbReference type="GeneID" id="14333721"/>
<sequence>MFVDIDTSRGIAPCPAAPVAGGVDGHPLASDWNDTCPAVRSVARGANSVSCPANPLEGAVSLLARQERHCHRTGMVRPDGPLRNGMRAILTHSGGKQDF</sequence>
<dbReference type="HOGENOM" id="CLU_2313866_0_0_2"/>
<dbReference type="PATRIC" id="fig|797303.5.peg.1966"/>
<dbReference type="Proteomes" id="UP000010843">
    <property type="component" value="Chromosome"/>
</dbReference>
<reference evidence="2 4" key="3">
    <citation type="journal article" date="2014" name="PLoS Genet.">
        <title>Phylogenetically driven sequencing of extremely halophilic archaea reveals strategies for static and dynamic osmo-response.</title>
        <authorList>
            <person name="Becker E.A."/>
            <person name="Seitzer P.M."/>
            <person name="Tritt A."/>
            <person name="Larsen D."/>
            <person name="Krusor M."/>
            <person name="Yao A.I."/>
            <person name="Wu D."/>
            <person name="Madern D."/>
            <person name="Eisen J.A."/>
            <person name="Darling A.E."/>
            <person name="Facciotti M.T."/>
        </authorList>
    </citation>
    <scope>NUCLEOTIDE SEQUENCE [LARGE SCALE GENOMIC DNA]</scope>
    <source>
        <strain evidence="2 4">DSM 15624</strain>
    </source>
</reference>
<dbReference type="EMBL" id="AOIE01000064">
    <property type="protein sequence ID" value="ELY75316.1"/>
    <property type="molecule type" value="Genomic_DNA"/>
</dbReference>
<dbReference type="EMBL" id="CP003372">
    <property type="protein sequence ID" value="AGB32933.1"/>
    <property type="molecule type" value="Genomic_DNA"/>
</dbReference>
<gene>
    <name evidence="1" type="ordered locus">Natpe_3141</name>
    <name evidence="2" type="ORF">C488_09796</name>
</gene>
<proteinExistence type="predicted"/>
<keyword evidence="4" id="KW-1185">Reference proteome</keyword>
<evidence type="ECO:0000313" key="2">
    <source>
        <dbReference type="EMBL" id="ELY75316.1"/>
    </source>
</evidence>
<accession>L0JQ28</accession>
<dbReference type="KEGG" id="npe:Natpe_3141"/>
<dbReference type="AlphaFoldDB" id="L0JQ28"/>
<dbReference type="RefSeq" id="WP_006181336.1">
    <property type="nucleotide sequence ID" value="NC_019962.1"/>
</dbReference>
<reference evidence="1" key="1">
    <citation type="submission" date="2012-02" db="EMBL/GenBank/DDBJ databases">
        <title>Complete sequence of chromosome of Natrinema pellirubrum DSM 15624.</title>
        <authorList>
            <consortium name="US DOE Joint Genome Institute"/>
            <person name="Lucas S."/>
            <person name="Han J."/>
            <person name="Lapidus A."/>
            <person name="Cheng J.-F."/>
            <person name="Goodwin L."/>
            <person name="Pitluck S."/>
            <person name="Peters L."/>
            <person name="Teshima H."/>
            <person name="Detter J.C."/>
            <person name="Han C."/>
            <person name="Tapia R."/>
            <person name="Land M."/>
            <person name="Hauser L."/>
            <person name="Kyrpides N."/>
            <person name="Ivanova N."/>
            <person name="Pagani I."/>
            <person name="Sproer C."/>
            <person name="Anderson I."/>
            <person name="Woyke T."/>
        </authorList>
    </citation>
    <scope>NUCLEOTIDE SEQUENCE</scope>
    <source>
        <strain evidence="1">DSM 15624</strain>
    </source>
</reference>
<evidence type="ECO:0000313" key="1">
    <source>
        <dbReference type="EMBL" id="AGB32933.1"/>
    </source>
</evidence>
<reference evidence="3" key="2">
    <citation type="submission" date="2012-02" db="EMBL/GenBank/DDBJ databases">
        <title>Complete sequence of chromosome of Natrinema pellirubrum DSM 15624.</title>
        <authorList>
            <person name="Lucas S."/>
            <person name="Han J."/>
            <person name="Lapidus A."/>
            <person name="Cheng J.-F."/>
            <person name="Goodwin L."/>
            <person name="Pitluck S."/>
            <person name="Peters L."/>
            <person name="Teshima H."/>
            <person name="Detter J.C."/>
            <person name="Han C."/>
            <person name="Tapia R."/>
            <person name="Land M."/>
            <person name="Hauser L."/>
            <person name="Kyrpides N."/>
            <person name="Ivanova N."/>
            <person name="Pagani I."/>
            <person name="Sproer C."/>
            <person name="Anderson I."/>
            <person name="Woyke T."/>
        </authorList>
    </citation>
    <scope>NUCLEOTIDE SEQUENCE [LARGE SCALE GENOMIC DNA]</scope>
    <source>
        <strain evidence="3">DSM 15624 / JCM 10476 / NCIMB 786</strain>
    </source>
</reference>
<name>L0JQ28_NATP1</name>
<organism evidence="1 3">
    <name type="scientific">Natrinema pellirubrum (strain DSM 15624 / CIP 106293 / JCM 10476 / NCIMB 786 / 157)</name>
    <dbReference type="NCBI Taxonomy" id="797303"/>
    <lineage>
        <taxon>Archaea</taxon>
        <taxon>Methanobacteriati</taxon>
        <taxon>Methanobacteriota</taxon>
        <taxon>Stenosarchaea group</taxon>
        <taxon>Halobacteria</taxon>
        <taxon>Halobacteriales</taxon>
        <taxon>Natrialbaceae</taxon>
        <taxon>Natrinema</taxon>
    </lineage>
</organism>
<dbReference type="STRING" id="797303.Natpe_3141"/>
<protein>
    <submittedName>
        <fullName evidence="1">Uncharacterized protein</fullName>
    </submittedName>
</protein>
<dbReference type="Proteomes" id="UP000011593">
    <property type="component" value="Unassembled WGS sequence"/>
</dbReference>
<evidence type="ECO:0000313" key="3">
    <source>
        <dbReference type="Proteomes" id="UP000010843"/>
    </source>
</evidence>
<evidence type="ECO:0000313" key="4">
    <source>
        <dbReference type="Proteomes" id="UP000011593"/>
    </source>
</evidence>